<organism evidence="3 4">
    <name type="scientific">Schumannella luteola</name>
    <dbReference type="NCBI Taxonomy" id="472059"/>
    <lineage>
        <taxon>Bacteria</taxon>
        <taxon>Bacillati</taxon>
        <taxon>Actinomycetota</taxon>
        <taxon>Actinomycetes</taxon>
        <taxon>Micrococcales</taxon>
        <taxon>Microbacteriaceae</taxon>
        <taxon>Schumannella</taxon>
    </lineage>
</organism>
<keyword evidence="1" id="KW-1133">Transmembrane helix</keyword>
<dbReference type="EMBL" id="JACBZY010000001">
    <property type="protein sequence ID" value="NYH00596.1"/>
    <property type="molecule type" value="Genomic_DNA"/>
</dbReference>
<evidence type="ECO:0000256" key="1">
    <source>
        <dbReference type="RuleBase" id="RU363076"/>
    </source>
</evidence>
<protein>
    <recommendedName>
        <fullName evidence="1">SURF1-like protein</fullName>
    </recommendedName>
</protein>
<comment type="subcellular location">
    <subcellularLocation>
        <location evidence="1">Cell membrane</location>
        <topology evidence="1">Multi-pass membrane protein</topology>
    </subcellularLocation>
</comment>
<dbReference type="InterPro" id="IPR002994">
    <property type="entry name" value="Surf1/Shy1"/>
</dbReference>
<evidence type="ECO:0000313" key="3">
    <source>
        <dbReference type="EMBL" id="NYH00596.1"/>
    </source>
</evidence>
<accession>A0A852YTG1</accession>
<evidence type="ECO:0000313" key="4">
    <source>
        <dbReference type="Proteomes" id="UP000553888"/>
    </source>
</evidence>
<feature type="transmembrane region" description="Helical" evidence="1">
    <location>
        <begin position="229"/>
        <end position="247"/>
    </location>
</feature>
<gene>
    <name evidence="3" type="ORF">BJ979_003221</name>
</gene>
<comment type="similarity">
    <text evidence="1">Belongs to the SURF1 family.</text>
</comment>
<comment type="caution">
    <text evidence="3">The sequence shown here is derived from an EMBL/GenBank/DDBJ whole genome shotgun (WGS) entry which is preliminary data.</text>
</comment>
<dbReference type="Pfam" id="PF02104">
    <property type="entry name" value="SURF1"/>
    <property type="match status" value="1"/>
</dbReference>
<dbReference type="AlphaFoldDB" id="A0A852YTG1"/>
<name>A0A852YTG1_9MICO</name>
<keyword evidence="4" id="KW-1185">Reference proteome</keyword>
<feature type="region of interest" description="Disordered" evidence="2">
    <location>
        <begin position="159"/>
        <end position="178"/>
    </location>
</feature>
<reference evidence="3 4" key="1">
    <citation type="submission" date="2020-07" db="EMBL/GenBank/DDBJ databases">
        <title>Sequencing the genomes of 1000 actinobacteria strains.</title>
        <authorList>
            <person name="Klenk H.-P."/>
        </authorList>
    </citation>
    <scope>NUCLEOTIDE SEQUENCE [LARGE SCALE GENOMIC DNA]</scope>
    <source>
        <strain evidence="3 4">DSM 23141</strain>
    </source>
</reference>
<keyword evidence="1" id="KW-0812">Transmembrane</keyword>
<evidence type="ECO:0000256" key="2">
    <source>
        <dbReference type="SAM" id="MobiDB-lite"/>
    </source>
</evidence>
<dbReference type="Proteomes" id="UP000553888">
    <property type="component" value="Unassembled WGS sequence"/>
</dbReference>
<feature type="transmembrane region" description="Helical" evidence="1">
    <location>
        <begin position="24"/>
        <end position="44"/>
    </location>
</feature>
<proteinExistence type="inferred from homology"/>
<dbReference type="PROSITE" id="PS50895">
    <property type="entry name" value="SURF1"/>
    <property type="match status" value="1"/>
</dbReference>
<keyword evidence="1" id="KW-0472">Membrane</keyword>
<dbReference type="RefSeq" id="WP_179569524.1">
    <property type="nucleotide sequence ID" value="NZ_JACBZY010000001.1"/>
</dbReference>
<sequence length="294" mass="31319">MATSDERPAFDGRRWWRIARTPRWIGALLLVMAIAATFAALAQWQLGRAVLTATTEKLDTEKTLPLSQIDRPQTAVTGDEAGRRVSVSGALVPGDTVVLSDRVRVGTAGEVDGQTGFWVVGHLVDDSGDSLAVALGWTATRAAAEKAAADVDAAPRSIHGRYLPGEAPTEDEFEEGQRSALAPSALINEWAEVGPVYGGYVVDDDPLAGTREIVAPPPQQDAALNVLNIFYAIEWVIFAGFAFYLWYRLVRDAMEREILAEQEAAEALGEAPSASSSAAASGADRAASEPSSRP</sequence>
<keyword evidence="1" id="KW-1003">Cell membrane</keyword>
<dbReference type="GO" id="GO:0005886">
    <property type="term" value="C:plasma membrane"/>
    <property type="evidence" value="ECO:0007669"/>
    <property type="project" value="UniProtKB-SubCell"/>
</dbReference>
<feature type="region of interest" description="Disordered" evidence="2">
    <location>
        <begin position="269"/>
        <end position="294"/>
    </location>
</feature>